<sequence length="336" mass="36840">MSGGPVTAMVEAFGAIDPELNPHADAATAHLDRWVAERGLIGRTEARERFDRAAFGWFAAVTYPTAGERDLGLVADWFAWLFLLDDQLDDGLLGRDPERTYEFLGALFDVLDGKGADPAGPSIVTSLADLWERTTETASAAWRRRFVEHVVAGGLAAGWESANRVSGTIPGEAEYVEKRRHTGAIYVCFDLIEIAEHLDVPAAVYDSEPFAEAVRAACDVVGWTNDLYSLDKETALGEYHNLVTVVQHARGISQTDAIGVVAGLITQRLDEYLAAEPMLCERYGESGIEPYLAGLRSWMRGNLDWSASTRRYREAAQDTPNPARYLESALIDRSAA</sequence>
<evidence type="ECO:0000256" key="1">
    <source>
        <dbReference type="ARBA" id="ARBA00023239"/>
    </source>
</evidence>
<evidence type="ECO:0000313" key="3">
    <source>
        <dbReference type="EMBL" id="MBP2184524.1"/>
    </source>
</evidence>
<evidence type="ECO:0000256" key="2">
    <source>
        <dbReference type="RuleBase" id="RU366034"/>
    </source>
</evidence>
<dbReference type="Pfam" id="PF19086">
    <property type="entry name" value="Terpene_syn_C_2"/>
    <property type="match status" value="1"/>
</dbReference>
<organism evidence="3 4">
    <name type="scientific">Amycolatopsis magusensis</name>
    <dbReference type="NCBI Taxonomy" id="882444"/>
    <lineage>
        <taxon>Bacteria</taxon>
        <taxon>Bacillati</taxon>
        <taxon>Actinomycetota</taxon>
        <taxon>Actinomycetes</taxon>
        <taxon>Pseudonocardiales</taxon>
        <taxon>Pseudonocardiaceae</taxon>
        <taxon>Amycolatopsis</taxon>
    </lineage>
</organism>
<keyword evidence="2" id="KW-0460">Magnesium</keyword>
<dbReference type="Proteomes" id="UP000741013">
    <property type="component" value="Unassembled WGS sequence"/>
</dbReference>
<dbReference type="SUPFAM" id="SSF48576">
    <property type="entry name" value="Terpenoid synthases"/>
    <property type="match status" value="1"/>
</dbReference>
<accession>A0ABS4Q062</accession>
<keyword evidence="4" id="KW-1185">Reference proteome</keyword>
<gene>
    <name evidence="3" type="ORF">JOM49_006050</name>
</gene>
<comment type="cofactor">
    <cofactor evidence="2">
        <name>Mg(2+)</name>
        <dbReference type="ChEBI" id="CHEBI:18420"/>
    </cofactor>
</comment>
<comment type="similarity">
    <text evidence="2">Belongs to the terpene synthase family.</text>
</comment>
<dbReference type="SFLD" id="SFLDG01020">
    <property type="entry name" value="Terpene_Cyclase_Like_2"/>
    <property type="match status" value="1"/>
</dbReference>
<proteinExistence type="inferred from homology"/>
<dbReference type="RefSeq" id="WP_209667527.1">
    <property type="nucleotide sequence ID" value="NZ_JAGGMS010000001.1"/>
</dbReference>
<dbReference type="PANTHER" id="PTHR35201:SF4">
    <property type="entry name" value="BETA-PINACENE SYNTHASE-RELATED"/>
    <property type="match status" value="1"/>
</dbReference>
<name>A0ABS4Q062_9PSEU</name>
<dbReference type="InterPro" id="IPR034686">
    <property type="entry name" value="Terpene_cyclase-like_2"/>
</dbReference>
<comment type="caution">
    <text evidence="3">The sequence shown here is derived from an EMBL/GenBank/DDBJ whole genome shotgun (WGS) entry which is preliminary data.</text>
</comment>
<reference evidence="3 4" key="1">
    <citation type="submission" date="2021-03" db="EMBL/GenBank/DDBJ databases">
        <title>Sequencing the genomes of 1000 actinobacteria strains.</title>
        <authorList>
            <person name="Klenk H.-P."/>
        </authorList>
    </citation>
    <scope>NUCLEOTIDE SEQUENCE [LARGE SCALE GENOMIC DNA]</scope>
    <source>
        <strain evidence="3 4">DSM 45510</strain>
    </source>
</reference>
<keyword evidence="1 2" id="KW-0456">Lyase</keyword>
<evidence type="ECO:0000313" key="4">
    <source>
        <dbReference type="Proteomes" id="UP000741013"/>
    </source>
</evidence>
<dbReference type="Gene3D" id="1.10.600.10">
    <property type="entry name" value="Farnesyl Diphosphate Synthase"/>
    <property type="match status" value="1"/>
</dbReference>
<dbReference type="PANTHER" id="PTHR35201">
    <property type="entry name" value="TERPENE SYNTHASE"/>
    <property type="match status" value="1"/>
</dbReference>
<dbReference type="EMBL" id="JAGGMS010000001">
    <property type="protein sequence ID" value="MBP2184524.1"/>
    <property type="molecule type" value="Genomic_DNA"/>
</dbReference>
<dbReference type="SFLD" id="SFLDS00005">
    <property type="entry name" value="Isoprenoid_Synthase_Type_I"/>
    <property type="match status" value="1"/>
</dbReference>
<keyword evidence="2" id="KW-0479">Metal-binding</keyword>
<dbReference type="InterPro" id="IPR008949">
    <property type="entry name" value="Isoprenoid_synthase_dom_sf"/>
</dbReference>
<protein>
    <recommendedName>
        <fullName evidence="2">Terpene synthase</fullName>
        <ecNumber evidence="2">4.2.3.-</ecNumber>
    </recommendedName>
</protein>
<dbReference type="EC" id="4.2.3.-" evidence="2"/>